<evidence type="ECO:0000256" key="1">
    <source>
        <dbReference type="SAM" id="SignalP"/>
    </source>
</evidence>
<organism evidence="2 3">
    <name type="scientific">Adlercreutzia hattorii</name>
    <dbReference type="NCBI Taxonomy" id="2707299"/>
    <lineage>
        <taxon>Bacteria</taxon>
        <taxon>Bacillati</taxon>
        <taxon>Actinomycetota</taxon>
        <taxon>Coriobacteriia</taxon>
        <taxon>Eggerthellales</taxon>
        <taxon>Eggerthellaceae</taxon>
        <taxon>Adlercreutzia</taxon>
    </lineage>
</organism>
<keyword evidence="3" id="KW-1185">Reference proteome</keyword>
<feature type="signal peptide" evidence="1">
    <location>
        <begin position="1"/>
        <end position="24"/>
    </location>
</feature>
<feature type="chain" id="PRO_5026107881" evidence="1">
    <location>
        <begin position="25"/>
        <end position="165"/>
    </location>
</feature>
<accession>A0A6F8SN05</accession>
<dbReference type="EMBL" id="AP022829">
    <property type="protein sequence ID" value="BCA89688.1"/>
    <property type="molecule type" value="Genomic_DNA"/>
</dbReference>
<dbReference type="AlphaFoldDB" id="A0A6F8SN05"/>
<reference evidence="3" key="2">
    <citation type="submission" date="2020-03" db="EMBL/GenBank/DDBJ databases">
        <title>Complete Genome Sequence of Adlercreutzia sp. strain 8CFCBH1 Producing Equol, Isolated from Healthy Japanese Feces.</title>
        <authorList>
            <person name="Ogata Y."/>
            <person name="Sakamoto M."/>
            <person name="Ohkuma M."/>
            <person name="Hattori M."/>
            <person name="Suda W."/>
        </authorList>
    </citation>
    <scope>NUCLEOTIDE SEQUENCE [LARGE SCALE GENOMIC DNA]</scope>
    <source>
        <strain evidence="3">8CFCBH1</strain>
    </source>
</reference>
<protein>
    <submittedName>
        <fullName evidence="2">Uncharacterized protein</fullName>
    </submittedName>
</protein>
<dbReference type="RefSeq" id="WP_173114711.1">
    <property type="nucleotide sequence ID" value="NZ_AP022829.1"/>
</dbReference>
<gene>
    <name evidence="2" type="ORF">ADCFC_21850</name>
</gene>
<name>A0A6F8SN05_9ACTN</name>
<dbReference type="Proteomes" id="UP000501727">
    <property type="component" value="Chromosome"/>
</dbReference>
<sequence>MTTSAKAIGAAASSLILLGSAALAAAPAVMDITADASPAAATQQATEASAAAEATGVQRVEGQFSYDQGVVTSNETIASVFAKAAATLCQTTADGYGVYTAQAIKVSVAGLPTMEATVAEMAEEEGADSYVLGCSCASNAPGGGAIANAEVSGVSLASLMTMAAA</sequence>
<evidence type="ECO:0000313" key="2">
    <source>
        <dbReference type="EMBL" id="BCA89688.1"/>
    </source>
</evidence>
<keyword evidence="1" id="KW-0732">Signal</keyword>
<reference evidence="3" key="1">
    <citation type="journal article" date="2020" name="Microbiol. Resour. Announc.">
        <title>Complete Genome Sequence of Adlercreutzia sp. Strain 8CFCBH1, a Potent Producer of Equol, Isolated from Healthy Japanese Feces.</title>
        <authorList>
            <person name="Ogata Y."/>
            <person name="Sakamoto M."/>
            <person name="Ohkuma M."/>
            <person name="Hattori M."/>
            <person name="Suda W."/>
        </authorList>
    </citation>
    <scope>NUCLEOTIDE SEQUENCE [LARGE SCALE GENOMIC DNA]</scope>
    <source>
        <strain evidence="3">8CFCBH1</strain>
    </source>
</reference>
<evidence type="ECO:0000313" key="3">
    <source>
        <dbReference type="Proteomes" id="UP000501727"/>
    </source>
</evidence>
<proteinExistence type="predicted"/>
<dbReference type="KEGG" id="ahat:ADCFC_23070"/>